<protein>
    <submittedName>
        <fullName evidence="3">Uncharacterized protein</fullName>
    </submittedName>
</protein>
<organism evidence="3 4">
    <name type="scientific">Microtus ochrogaster</name>
    <name type="common">Prairie vole</name>
    <dbReference type="NCBI Taxonomy" id="79684"/>
    <lineage>
        <taxon>Eukaryota</taxon>
        <taxon>Metazoa</taxon>
        <taxon>Chordata</taxon>
        <taxon>Craniata</taxon>
        <taxon>Vertebrata</taxon>
        <taxon>Euteleostomi</taxon>
        <taxon>Mammalia</taxon>
        <taxon>Eutheria</taxon>
        <taxon>Euarchontoglires</taxon>
        <taxon>Glires</taxon>
        <taxon>Rodentia</taxon>
        <taxon>Myomorpha</taxon>
        <taxon>Muroidea</taxon>
        <taxon>Cricetidae</taxon>
        <taxon>Arvicolinae</taxon>
        <taxon>Microtus</taxon>
    </lineage>
</organism>
<evidence type="ECO:0000313" key="4">
    <source>
        <dbReference type="Proteomes" id="UP000710432"/>
    </source>
</evidence>
<dbReference type="EMBL" id="JAATJU010020900">
    <property type="protein sequence ID" value="KAH0515371.1"/>
    <property type="molecule type" value="Genomic_DNA"/>
</dbReference>
<name>A0A8J6GR16_MICOH</name>
<dbReference type="EMBL" id="JAATJU010020900">
    <property type="protein sequence ID" value="KAH0515356.1"/>
    <property type="molecule type" value="Genomic_DNA"/>
</dbReference>
<dbReference type="Proteomes" id="UP000710432">
    <property type="component" value="Unassembled WGS sequence"/>
</dbReference>
<reference evidence="3" key="1">
    <citation type="submission" date="2020-03" db="EMBL/GenBank/DDBJ databases">
        <title>Studies in the Genomics of Life Span.</title>
        <authorList>
            <person name="Glass D."/>
        </authorList>
    </citation>
    <scope>NUCLEOTIDE SEQUENCE</scope>
    <source>
        <strain evidence="3">LTLLF</strain>
        <tissue evidence="3">Muscle</tissue>
    </source>
</reference>
<gene>
    <name evidence="2" type="ORF">LTLLF_130455</name>
    <name evidence="3" type="ORF">LTLLF_130530</name>
</gene>
<feature type="region of interest" description="Disordered" evidence="1">
    <location>
        <begin position="81"/>
        <end position="102"/>
    </location>
</feature>
<accession>A0A8J6GR16</accession>
<dbReference type="AlphaFoldDB" id="A0A8J6GR16"/>
<sequence>MLCTKRDWLLWRHGSVKPDYWSYQGPCPGNQPGPWVLGFSNAVFSTPCAALVPALPPQSGDRDARRSGRGRAMQGCLKHHAGRAPPMDYPPGHPPGHHRPLESQALAPAGVSGNQRGRRAGGPGRGAQVLEDVYNRTQSLLTFQGLLQLA</sequence>
<proteinExistence type="predicted"/>
<evidence type="ECO:0000313" key="2">
    <source>
        <dbReference type="EMBL" id="KAH0515356.1"/>
    </source>
</evidence>
<comment type="caution">
    <text evidence="3">The sequence shown here is derived from an EMBL/GenBank/DDBJ whole genome shotgun (WGS) entry which is preliminary data.</text>
</comment>
<evidence type="ECO:0000313" key="3">
    <source>
        <dbReference type="EMBL" id="KAH0515371.1"/>
    </source>
</evidence>
<evidence type="ECO:0000256" key="1">
    <source>
        <dbReference type="SAM" id="MobiDB-lite"/>
    </source>
</evidence>